<dbReference type="Pfam" id="PF00462">
    <property type="entry name" value="Glutaredoxin"/>
    <property type="match status" value="1"/>
</dbReference>
<feature type="domain" description="Glutaredoxin" evidence="2">
    <location>
        <begin position="8"/>
        <end position="72"/>
    </location>
</feature>
<gene>
    <name evidence="3" type="ORF">ECPE_LOCUS6194</name>
</gene>
<dbReference type="Proteomes" id="UP000272942">
    <property type="component" value="Unassembled WGS sequence"/>
</dbReference>
<dbReference type="PANTHER" id="PTHR10293">
    <property type="entry name" value="GLUTAREDOXIN FAMILY MEMBER"/>
    <property type="match status" value="1"/>
</dbReference>
<evidence type="ECO:0000313" key="5">
    <source>
        <dbReference type="WBParaSite" id="ECPE_0000620701-mRNA-1"/>
    </source>
</evidence>
<reference evidence="3 4" key="2">
    <citation type="submission" date="2018-11" db="EMBL/GenBank/DDBJ databases">
        <authorList>
            <consortium name="Pathogen Informatics"/>
        </authorList>
    </citation>
    <scope>NUCLEOTIDE SEQUENCE [LARGE SCALE GENOMIC DNA]</scope>
    <source>
        <strain evidence="3 4">Egypt</strain>
    </source>
</reference>
<keyword evidence="1" id="KW-0676">Redox-active center</keyword>
<keyword evidence="4" id="KW-1185">Reference proteome</keyword>
<dbReference type="WBParaSite" id="ECPE_0000620701-mRNA-1">
    <property type="protein sequence ID" value="ECPE_0000620701-mRNA-1"/>
    <property type="gene ID" value="ECPE_0000620701"/>
</dbReference>
<proteinExistence type="predicted"/>
<accession>A0A183AGV9</accession>
<organism evidence="5">
    <name type="scientific">Echinostoma caproni</name>
    <dbReference type="NCBI Taxonomy" id="27848"/>
    <lineage>
        <taxon>Eukaryota</taxon>
        <taxon>Metazoa</taxon>
        <taxon>Spiralia</taxon>
        <taxon>Lophotrochozoa</taxon>
        <taxon>Platyhelminthes</taxon>
        <taxon>Trematoda</taxon>
        <taxon>Digenea</taxon>
        <taxon>Plagiorchiida</taxon>
        <taxon>Echinostomata</taxon>
        <taxon>Echinostomatoidea</taxon>
        <taxon>Echinostomatidae</taxon>
        <taxon>Echinostoma</taxon>
    </lineage>
</organism>
<dbReference type="EMBL" id="UZAN01043149">
    <property type="protein sequence ID" value="VDP77647.1"/>
    <property type="molecule type" value="Genomic_DNA"/>
</dbReference>
<dbReference type="PANTHER" id="PTHR10293:SF16">
    <property type="entry name" value="GLUTAREDOXIN-RELATED PROTEIN 5, MITOCHONDRIAL"/>
    <property type="match status" value="1"/>
</dbReference>
<reference evidence="5" key="1">
    <citation type="submission" date="2016-06" db="UniProtKB">
        <authorList>
            <consortium name="WormBaseParasite"/>
        </authorList>
    </citation>
    <scope>IDENTIFICATION</scope>
</reference>
<evidence type="ECO:0000313" key="4">
    <source>
        <dbReference type="Proteomes" id="UP000272942"/>
    </source>
</evidence>
<evidence type="ECO:0000259" key="2">
    <source>
        <dbReference type="Pfam" id="PF00462"/>
    </source>
</evidence>
<dbReference type="OrthoDB" id="415696at2759"/>
<protein>
    <submittedName>
        <fullName evidence="5">Glutaredoxin domain-containing protein</fullName>
    </submittedName>
</protein>
<dbReference type="Gene3D" id="3.40.30.10">
    <property type="entry name" value="Glutaredoxin"/>
    <property type="match status" value="1"/>
</dbReference>
<dbReference type="InterPro" id="IPR036249">
    <property type="entry name" value="Thioredoxin-like_sf"/>
</dbReference>
<sequence>MKGDPDDPKCGFSNAVCRILEMHGILDQARKDTKSKLFASYNILESNELRSAAKLFADWPTFPQVYFDGEFVGGCDILLDMHRTGKLTEELENRGISSSLKDKNTKEER</sequence>
<dbReference type="InterPro" id="IPR004480">
    <property type="entry name" value="Monothiol_GRX-rel"/>
</dbReference>
<evidence type="ECO:0000256" key="1">
    <source>
        <dbReference type="ARBA" id="ARBA00023284"/>
    </source>
</evidence>
<evidence type="ECO:0000313" key="3">
    <source>
        <dbReference type="EMBL" id="VDP77647.1"/>
    </source>
</evidence>
<name>A0A183AGV9_9TREM</name>
<dbReference type="AlphaFoldDB" id="A0A183AGV9"/>
<dbReference type="SUPFAM" id="SSF52833">
    <property type="entry name" value="Thioredoxin-like"/>
    <property type="match status" value="1"/>
</dbReference>
<dbReference type="PROSITE" id="PS51354">
    <property type="entry name" value="GLUTAREDOXIN_2"/>
    <property type="match status" value="1"/>
</dbReference>
<dbReference type="InterPro" id="IPR002109">
    <property type="entry name" value="Glutaredoxin"/>
</dbReference>
<dbReference type="GO" id="GO:0005759">
    <property type="term" value="C:mitochondrial matrix"/>
    <property type="evidence" value="ECO:0007669"/>
    <property type="project" value="TreeGrafter"/>
</dbReference>